<keyword evidence="3" id="KW-0963">Cytoplasm</keyword>
<dbReference type="InterPro" id="IPR051471">
    <property type="entry name" value="Bacterial_PTS_sugar_comp"/>
</dbReference>
<sequence length="146" mass="15262">MIGLVLVTHGRLADELRLAMEHVVGPQRAVATVCIGPDDDMERRRQDIRESIAAVDQGDGVVVLTDIMGGTPCNLAVSLADRKQVEVIAGVNLPLLVKLAKIRSSEPLAEAVDHAAAAGRKYIAAAGDLPNGIARVNGRANGGTKP</sequence>
<keyword evidence="4" id="KW-0762">Sugar transport</keyword>
<dbReference type="GO" id="GO:0016301">
    <property type="term" value="F:kinase activity"/>
    <property type="evidence" value="ECO:0007669"/>
    <property type="project" value="UniProtKB-KW"/>
</dbReference>
<keyword evidence="10" id="KW-1185">Reference proteome</keyword>
<comment type="subcellular location">
    <subcellularLocation>
        <location evidence="1">Cytoplasm</location>
    </subcellularLocation>
</comment>
<evidence type="ECO:0000313" key="10">
    <source>
        <dbReference type="Proteomes" id="UP000249065"/>
    </source>
</evidence>
<dbReference type="GO" id="GO:0009401">
    <property type="term" value="P:phosphoenolpyruvate-dependent sugar phosphotransferase system"/>
    <property type="evidence" value="ECO:0007669"/>
    <property type="project" value="UniProtKB-KW"/>
</dbReference>
<dbReference type="EMBL" id="QLIX01000004">
    <property type="protein sequence ID" value="RAI59553.1"/>
    <property type="molecule type" value="Genomic_DNA"/>
</dbReference>
<feature type="domain" description="PTS EIIA type-4" evidence="8">
    <location>
        <begin position="1"/>
        <end position="123"/>
    </location>
</feature>
<comment type="caution">
    <text evidence="9">The sequence shown here is derived from an EMBL/GenBank/DDBJ whole genome shotgun (WGS) entry which is preliminary data.</text>
</comment>
<dbReference type="InterPro" id="IPR036662">
    <property type="entry name" value="PTS_EIIA_man-typ_sf"/>
</dbReference>
<dbReference type="Pfam" id="PF03610">
    <property type="entry name" value="EIIA-man"/>
    <property type="match status" value="1"/>
</dbReference>
<evidence type="ECO:0000256" key="1">
    <source>
        <dbReference type="ARBA" id="ARBA00004496"/>
    </source>
</evidence>
<keyword evidence="2" id="KW-0813">Transport</keyword>
<dbReference type="InterPro" id="IPR004701">
    <property type="entry name" value="PTS_EIIA_man-typ"/>
</dbReference>
<evidence type="ECO:0000256" key="7">
    <source>
        <dbReference type="ARBA" id="ARBA00022777"/>
    </source>
</evidence>
<evidence type="ECO:0000256" key="4">
    <source>
        <dbReference type="ARBA" id="ARBA00022597"/>
    </source>
</evidence>
<dbReference type="PROSITE" id="PS51096">
    <property type="entry name" value="PTS_EIIA_TYPE_4"/>
    <property type="match status" value="1"/>
</dbReference>
<evidence type="ECO:0000256" key="3">
    <source>
        <dbReference type="ARBA" id="ARBA00022490"/>
    </source>
</evidence>
<accession>A0A327MC06</accession>
<evidence type="ECO:0000256" key="5">
    <source>
        <dbReference type="ARBA" id="ARBA00022679"/>
    </source>
</evidence>
<dbReference type="InterPro" id="IPR033887">
    <property type="entry name" value="PTS_IIA_man"/>
</dbReference>
<dbReference type="PANTHER" id="PTHR33799">
    <property type="entry name" value="PTS PERMEASE-RELATED-RELATED"/>
    <property type="match status" value="1"/>
</dbReference>
<dbReference type="PANTHER" id="PTHR33799:SF1">
    <property type="entry name" value="PTS SYSTEM MANNOSE-SPECIFIC EIIAB COMPONENT-RELATED"/>
    <property type="match status" value="1"/>
</dbReference>
<dbReference type="Proteomes" id="UP000249065">
    <property type="component" value="Unassembled WGS sequence"/>
</dbReference>
<dbReference type="SUPFAM" id="SSF53062">
    <property type="entry name" value="PTS system fructose IIA component-like"/>
    <property type="match status" value="1"/>
</dbReference>
<gene>
    <name evidence="9" type="ORF">DOO78_08120</name>
</gene>
<dbReference type="Gene3D" id="3.40.50.510">
    <property type="entry name" value="Phosphotransferase system, mannose-type IIA component"/>
    <property type="match status" value="1"/>
</dbReference>
<keyword evidence="7" id="KW-0418">Kinase</keyword>
<dbReference type="GO" id="GO:0005737">
    <property type="term" value="C:cytoplasm"/>
    <property type="evidence" value="ECO:0007669"/>
    <property type="project" value="UniProtKB-SubCell"/>
</dbReference>
<name>A0A327MC06_9PROT</name>
<keyword evidence="5" id="KW-0808">Transferase</keyword>
<evidence type="ECO:0000259" key="8">
    <source>
        <dbReference type="PROSITE" id="PS51096"/>
    </source>
</evidence>
<evidence type="ECO:0000256" key="6">
    <source>
        <dbReference type="ARBA" id="ARBA00022683"/>
    </source>
</evidence>
<reference evidence="10" key="1">
    <citation type="submission" date="2018-06" db="EMBL/GenBank/DDBJ databases">
        <authorList>
            <person name="Khan S.A."/>
        </authorList>
    </citation>
    <scope>NUCLEOTIDE SEQUENCE [LARGE SCALE GENOMIC DNA]</scope>
    <source>
        <strain evidence="10">DB-1506</strain>
    </source>
</reference>
<proteinExistence type="predicted"/>
<dbReference type="CDD" id="cd00006">
    <property type="entry name" value="PTS_IIA_man"/>
    <property type="match status" value="1"/>
</dbReference>
<evidence type="ECO:0000256" key="2">
    <source>
        <dbReference type="ARBA" id="ARBA00022448"/>
    </source>
</evidence>
<evidence type="ECO:0000313" key="9">
    <source>
        <dbReference type="EMBL" id="RAI59553.1"/>
    </source>
</evidence>
<dbReference type="AlphaFoldDB" id="A0A327MC06"/>
<dbReference type="OrthoDB" id="9794368at2"/>
<dbReference type="GO" id="GO:0016020">
    <property type="term" value="C:membrane"/>
    <property type="evidence" value="ECO:0007669"/>
    <property type="project" value="InterPro"/>
</dbReference>
<protein>
    <submittedName>
        <fullName evidence="9">PTS fructose transporter subunit IIA</fullName>
    </submittedName>
</protein>
<dbReference type="RefSeq" id="WP_111469241.1">
    <property type="nucleotide sequence ID" value="NZ_QLIX01000004.1"/>
</dbReference>
<keyword evidence="6" id="KW-0598">Phosphotransferase system</keyword>
<organism evidence="9 10">
    <name type="scientific">Roseicella frigidaeris</name>
    <dbReference type="NCBI Taxonomy" id="2230885"/>
    <lineage>
        <taxon>Bacteria</taxon>
        <taxon>Pseudomonadati</taxon>
        <taxon>Pseudomonadota</taxon>
        <taxon>Alphaproteobacteria</taxon>
        <taxon>Acetobacterales</taxon>
        <taxon>Roseomonadaceae</taxon>
        <taxon>Roseicella</taxon>
    </lineage>
</organism>